<keyword evidence="7" id="KW-1185">Reference proteome</keyword>
<dbReference type="AlphaFoldDB" id="A0A915IDZ6"/>
<dbReference type="GO" id="GO:0031573">
    <property type="term" value="P:mitotic intra-S DNA damage checkpoint signaling"/>
    <property type="evidence" value="ECO:0007669"/>
    <property type="project" value="TreeGrafter"/>
</dbReference>
<keyword evidence="2" id="KW-1017">Isopeptide bond</keyword>
<dbReference type="GO" id="GO:0070182">
    <property type="term" value="F:DNA polymerase binding"/>
    <property type="evidence" value="ECO:0007669"/>
    <property type="project" value="TreeGrafter"/>
</dbReference>
<evidence type="ECO:0000313" key="8">
    <source>
        <dbReference type="WBParaSite" id="nRc.2.0.1.t11421-RA"/>
    </source>
</evidence>
<sequence>MTWKTSSGDFILEKLLETCKNFLKEELNLVIRKYTSGESTSENFATGIICCAMVLKNLFPHKAQISRIVELCELTIENSAQNFVLIGLFFDELSSAISNTTVDKKVLAWIRKRVEKFFHDNYVLEDVSKIKSYDKENRLVSIGGKNKVYSSAIIVKHDKISSRNVYYDSAAALCSAFKLLMACERITDPKLEEYRQYLNFPLVVMDQCSLEGFSSKNGEEKSLICKSLFYCTYWLRELLNTFCTIEDVEPTVEFANVLSLTADFETKLNKFFTDLPQFYVPLINGTVQNCAIKKSVTKKRSVKEKRSCVSKKLKSIIEAPVNSQDKDENSNDAESLDPVEPGPSTSIAPPKSVNPDAHLRFQMIDAVDAKDLYDNFVSLITYLLNQLKNCRRFLKVRRFCTLQKKGTDGKASKEQTKLLLKILANFFCKSNTTQTAGNVA</sequence>
<dbReference type="GO" id="GO:0007129">
    <property type="term" value="P:homologous chromosome pairing at meiosis"/>
    <property type="evidence" value="ECO:0007669"/>
    <property type="project" value="TreeGrafter"/>
</dbReference>
<dbReference type="PANTHER" id="PTHR32086">
    <property type="entry name" value="FANCONI ANEMIA GROUP D2 PROTEIN"/>
    <property type="match status" value="1"/>
</dbReference>
<evidence type="ECO:0000313" key="7">
    <source>
        <dbReference type="Proteomes" id="UP000887565"/>
    </source>
</evidence>
<protein>
    <submittedName>
        <fullName evidence="8">Uncharacterized protein</fullName>
    </submittedName>
</protein>
<comment type="subcellular location">
    <subcellularLocation>
        <location evidence="1">Nucleus</location>
    </subcellularLocation>
</comment>
<dbReference type="InterPro" id="IPR029448">
    <property type="entry name" value="FANCD2"/>
</dbReference>
<dbReference type="GO" id="GO:0036297">
    <property type="term" value="P:interstrand cross-link repair"/>
    <property type="evidence" value="ECO:0007669"/>
    <property type="project" value="TreeGrafter"/>
</dbReference>
<dbReference type="GO" id="GO:0000793">
    <property type="term" value="C:condensed chromosome"/>
    <property type="evidence" value="ECO:0007669"/>
    <property type="project" value="TreeGrafter"/>
</dbReference>
<dbReference type="WBParaSite" id="nRc.2.0.1.t11421-RA">
    <property type="protein sequence ID" value="nRc.2.0.1.t11421-RA"/>
    <property type="gene ID" value="nRc.2.0.1.g11421"/>
</dbReference>
<dbReference type="PANTHER" id="PTHR32086:SF0">
    <property type="entry name" value="FANCONI ANEMIA GROUP D2 PROTEIN"/>
    <property type="match status" value="1"/>
</dbReference>
<evidence type="ECO:0000256" key="1">
    <source>
        <dbReference type="ARBA" id="ARBA00004123"/>
    </source>
</evidence>
<feature type="region of interest" description="Disordered" evidence="6">
    <location>
        <begin position="321"/>
        <end position="353"/>
    </location>
</feature>
<evidence type="ECO:0000256" key="6">
    <source>
        <dbReference type="SAM" id="MobiDB-lite"/>
    </source>
</evidence>
<accession>A0A915IDZ6</accession>
<evidence type="ECO:0000256" key="4">
    <source>
        <dbReference type="ARBA" id="ARBA00023242"/>
    </source>
</evidence>
<organism evidence="7 8">
    <name type="scientific">Romanomermis culicivorax</name>
    <name type="common">Nematode worm</name>
    <dbReference type="NCBI Taxonomy" id="13658"/>
    <lineage>
        <taxon>Eukaryota</taxon>
        <taxon>Metazoa</taxon>
        <taxon>Ecdysozoa</taxon>
        <taxon>Nematoda</taxon>
        <taxon>Enoplea</taxon>
        <taxon>Dorylaimia</taxon>
        <taxon>Mermithida</taxon>
        <taxon>Mermithoidea</taxon>
        <taxon>Mermithidae</taxon>
        <taxon>Romanomermis</taxon>
    </lineage>
</organism>
<evidence type="ECO:0000256" key="3">
    <source>
        <dbReference type="ARBA" id="ARBA00022843"/>
    </source>
</evidence>
<keyword evidence="3" id="KW-0832">Ubl conjugation</keyword>
<proteinExistence type="inferred from homology"/>
<dbReference type="Pfam" id="PF14631">
    <property type="entry name" value="FancD2"/>
    <property type="match status" value="1"/>
</dbReference>
<keyword evidence="4" id="KW-0539">Nucleus</keyword>
<dbReference type="GO" id="GO:1990918">
    <property type="term" value="P:double-strand break repair involved in meiotic recombination"/>
    <property type="evidence" value="ECO:0007669"/>
    <property type="project" value="TreeGrafter"/>
</dbReference>
<name>A0A915IDZ6_ROMCU</name>
<comment type="similarity">
    <text evidence="5">Belongs to the Fanconi anemia protein FANCD2 family.</text>
</comment>
<dbReference type="Proteomes" id="UP000887565">
    <property type="component" value="Unplaced"/>
</dbReference>
<dbReference type="GO" id="GO:0005634">
    <property type="term" value="C:nucleus"/>
    <property type="evidence" value="ECO:0007669"/>
    <property type="project" value="UniProtKB-SubCell"/>
</dbReference>
<reference evidence="8" key="1">
    <citation type="submission" date="2022-11" db="UniProtKB">
        <authorList>
            <consortium name="WormBaseParasite"/>
        </authorList>
    </citation>
    <scope>IDENTIFICATION</scope>
</reference>
<evidence type="ECO:0000256" key="2">
    <source>
        <dbReference type="ARBA" id="ARBA00022499"/>
    </source>
</evidence>
<evidence type="ECO:0000256" key="5">
    <source>
        <dbReference type="ARBA" id="ARBA00093456"/>
    </source>
</evidence>